<reference evidence="3 4" key="1">
    <citation type="submission" date="2017-03" db="EMBL/GenBank/DDBJ databases">
        <title>Genome of the blue death feigning beetle - Asbolus verrucosus.</title>
        <authorList>
            <person name="Rider S.D."/>
        </authorList>
    </citation>
    <scope>NUCLEOTIDE SEQUENCE [LARGE SCALE GENOMIC DNA]</scope>
    <source>
        <strain evidence="3">Butters</strain>
        <tissue evidence="3">Head and leg muscle</tissue>
    </source>
</reference>
<dbReference type="GO" id="GO:0005634">
    <property type="term" value="C:nucleus"/>
    <property type="evidence" value="ECO:0007669"/>
    <property type="project" value="TreeGrafter"/>
</dbReference>
<name>A0A482WE06_ASBVE</name>
<evidence type="ECO:0000256" key="1">
    <source>
        <dbReference type="ARBA" id="ARBA00008839"/>
    </source>
</evidence>
<feature type="compositionally biased region" description="Basic residues" evidence="2">
    <location>
        <begin position="185"/>
        <end position="197"/>
    </location>
</feature>
<dbReference type="GO" id="GO:0023052">
    <property type="term" value="P:signaling"/>
    <property type="evidence" value="ECO:0007669"/>
    <property type="project" value="InterPro"/>
</dbReference>
<comment type="similarity">
    <text evidence="1">Belongs to the SAPAP family.</text>
</comment>
<evidence type="ECO:0000313" key="4">
    <source>
        <dbReference type="Proteomes" id="UP000292052"/>
    </source>
</evidence>
<dbReference type="STRING" id="1661398.A0A482WE06"/>
<keyword evidence="4" id="KW-1185">Reference proteome</keyword>
<dbReference type="EMBL" id="QDEB01001824">
    <property type="protein sequence ID" value="RZC43097.1"/>
    <property type="molecule type" value="Genomic_DNA"/>
</dbReference>
<accession>A0A482WE06</accession>
<feature type="compositionally biased region" description="Polar residues" evidence="2">
    <location>
        <begin position="164"/>
        <end position="178"/>
    </location>
</feature>
<dbReference type="GO" id="GO:0007052">
    <property type="term" value="P:mitotic spindle organization"/>
    <property type="evidence" value="ECO:0007669"/>
    <property type="project" value="TreeGrafter"/>
</dbReference>
<dbReference type="Pfam" id="PF03359">
    <property type="entry name" value="GKAP"/>
    <property type="match status" value="1"/>
</dbReference>
<sequence length="494" mass="56410">MEDLSVILKKHFEDLYKKNGAVGTVKGRVEKMNEQRKIIRHDVAFEKRKIPANMSPVASPVIKRDRAPQNADKPVNKRLEMLIKWKADKEKKKQERKKNLKPLFKVTHVPVNVGLPNLETVNKEIKGKLIRSKFAPPNHKFKPPANIKPINILQEEKKEIRQMVTRSQTRNITGSSNAGMLPKETRKKSLPKNKKQPKQKDKDNEKISTKRNVDKGMSPDFPINTNLSSEVKTPDKGEPPVYVSPFVTISRGKNSARKEYEARRSGKSFSSKSDALNCTSPTAGAAYFSWRLDNQIARLQELCEQWNRYKIEESPPEEAVSMIDVTIGQTNLLITKKFVQFRGLIDKCKSEDTETPVTCEDLHGFWDMIHIQVENLDKRFENLDSLKANNWQEIIPEVNRKTMKKKGRPLKAAKASAGLKEAIQAARRKKLGEMTELEVYAEKKTPQNRRTIHLLGTKSVENTHRNSSPGLMMMKVAQFAKGVEPRRQQGGLHD</sequence>
<proteinExistence type="inferred from homology"/>
<feature type="compositionally biased region" description="Basic and acidic residues" evidence="2">
    <location>
        <begin position="198"/>
        <end position="214"/>
    </location>
</feature>
<dbReference type="Proteomes" id="UP000292052">
    <property type="component" value="Unassembled WGS sequence"/>
</dbReference>
<evidence type="ECO:0000256" key="2">
    <source>
        <dbReference type="SAM" id="MobiDB-lite"/>
    </source>
</evidence>
<protein>
    <submittedName>
        <fullName evidence="3">Disks large-associated protein 5</fullName>
    </submittedName>
</protein>
<dbReference type="PANTHER" id="PTHR12353:SF1">
    <property type="entry name" value="DISKS LARGE-ASSOCIATED PROTEIN 5"/>
    <property type="match status" value="1"/>
</dbReference>
<dbReference type="GO" id="GO:0007059">
    <property type="term" value="P:chromosome segregation"/>
    <property type="evidence" value="ECO:0007669"/>
    <property type="project" value="TreeGrafter"/>
</dbReference>
<gene>
    <name evidence="3" type="ORF">BDFB_010936</name>
</gene>
<organism evidence="3 4">
    <name type="scientific">Asbolus verrucosus</name>
    <name type="common">Desert ironclad beetle</name>
    <dbReference type="NCBI Taxonomy" id="1661398"/>
    <lineage>
        <taxon>Eukaryota</taxon>
        <taxon>Metazoa</taxon>
        <taxon>Ecdysozoa</taxon>
        <taxon>Arthropoda</taxon>
        <taxon>Hexapoda</taxon>
        <taxon>Insecta</taxon>
        <taxon>Pterygota</taxon>
        <taxon>Neoptera</taxon>
        <taxon>Endopterygota</taxon>
        <taxon>Coleoptera</taxon>
        <taxon>Polyphaga</taxon>
        <taxon>Cucujiformia</taxon>
        <taxon>Tenebrionidae</taxon>
        <taxon>Pimeliinae</taxon>
        <taxon>Asbolus</taxon>
    </lineage>
</organism>
<dbReference type="AlphaFoldDB" id="A0A482WE06"/>
<dbReference type="InterPro" id="IPR005026">
    <property type="entry name" value="SAPAP"/>
</dbReference>
<dbReference type="GO" id="GO:0007346">
    <property type="term" value="P:regulation of mitotic cell cycle"/>
    <property type="evidence" value="ECO:0007669"/>
    <property type="project" value="TreeGrafter"/>
</dbReference>
<dbReference type="GO" id="GO:0051642">
    <property type="term" value="P:centrosome localization"/>
    <property type="evidence" value="ECO:0007669"/>
    <property type="project" value="TreeGrafter"/>
</dbReference>
<comment type="caution">
    <text evidence="3">The sequence shown here is derived from an EMBL/GenBank/DDBJ whole genome shotgun (WGS) entry which is preliminary data.</text>
</comment>
<dbReference type="GO" id="GO:0051382">
    <property type="term" value="P:kinetochore assembly"/>
    <property type="evidence" value="ECO:0007669"/>
    <property type="project" value="TreeGrafter"/>
</dbReference>
<dbReference type="OrthoDB" id="10023951at2759"/>
<feature type="region of interest" description="Disordered" evidence="2">
    <location>
        <begin position="162"/>
        <end position="273"/>
    </location>
</feature>
<dbReference type="GO" id="GO:0031616">
    <property type="term" value="C:spindle pole centrosome"/>
    <property type="evidence" value="ECO:0007669"/>
    <property type="project" value="TreeGrafter"/>
</dbReference>
<dbReference type="GO" id="GO:0008017">
    <property type="term" value="F:microtubule binding"/>
    <property type="evidence" value="ECO:0007669"/>
    <property type="project" value="TreeGrafter"/>
</dbReference>
<dbReference type="GO" id="GO:0005737">
    <property type="term" value="C:cytoplasm"/>
    <property type="evidence" value="ECO:0007669"/>
    <property type="project" value="TreeGrafter"/>
</dbReference>
<evidence type="ECO:0000313" key="3">
    <source>
        <dbReference type="EMBL" id="RZC43097.1"/>
    </source>
</evidence>
<dbReference type="PANTHER" id="PTHR12353">
    <property type="entry name" value="DISKS LARGE-ASSOCIATED PROTEIN DAP SAP90/PSD-95-ASSOCIATED PROTEIN"/>
    <property type="match status" value="1"/>
</dbReference>